<protein>
    <recommendedName>
        <fullName evidence="3">Lipoprotein</fullName>
    </recommendedName>
</protein>
<dbReference type="EMBL" id="CP011308">
    <property type="protein sequence ID" value="AKF24817.1"/>
    <property type="molecule type" value="Genomic_DNA"/>
</dbReference>
<keyword evidence="2" id="KW-1185">Reference proteome</keyword>
<evidence type="ECO:0008006" key="3">
    <source>
        <dbReference type="Google" id="ProtNLM"/>
    </source>
</evidence>
<gene>
    <name evidence="1" type="ORF">YH65_05025</name>
</gene>
<name>A0A7U4RQK0_9BACT</name>
<dbReference type="Proteomes" id="UP000034444">
    <property type="component" value="Chromosome"/>
</dbReference>
<dbReference type="PROSITE" id="PS51257">
    <property type="entry name" value="PROKAR_LIPOPROTEIN"/>
    <property type="match status" value="1"/>
</dbReference>
<dbReference type="OrthoDB" id="5372819at2"/>
<organism evidence="1 2">
    <name type="scientific">Sulfurovum lithotrophicum</name>
    <dbReference type="NCBI Taxonomy" id="206403"/>
    <lineage>
        <taxon>Bacteria</taxon>
        <taxon>Pseudomonadati</taxon>
        <taxon>Campylobacterota</taxon>
        <taxon>Epsilonproteobacteria</taxon>
        <taxon>Campylobacterales</taxon>
        <taxon>Sulfurovaceae</taxon>
        <taxon>Sulfurovum</taxon>
    </lineage>
</organism>
<evidence type="ECO:0000313" key="1">
    <source>
        <dbReference type="EMBL" id="AKF24817.1"/>
    </source>
</evidence>
<sequence length="179" mass="19932">MFTRKIMLGTTFLAWILLTGCTPDTLTPVSNADRSYYKGDALILIAVDGDGKRAVRHIEVVTKEEPLGYEIYFHDRKPDKGFIELKIPTPSSNVRLKEYSLSGHYGCSRGKAGYGSGSKIIAKISSGKTYFLGTINTDMNTVYNEMPKALVKEAKKKYNYTAKGEDIPKTSRFQSNLSL</sequence>
<dbReference type="KEGG" id="slh:YH65_05025"/>
<proteinExistence type="predicted"/>
<dbReference type="AlphaFoldDB" id="A0A7U4RQK0"/>
<reference evidence="1 2" key="1">
    <citation type="submission" date="2015-04" db="EMBL/GenBank/DDBJ databases">
        <title>Complete genome sequence of Sulfurovum lithotrophicum ATCC BAA-797T.</title>
        <authorList>
            <person name="Ahn J."/>
            <person name="Park G."/>
            <person name="Jeon W."/>
            <person name="Jang Y."/>
            <person name="Jang M."/>
            <person name="Lee H."/>
            <person name="Lee H."/>
        </authorList>
    </citation>
    <scope>NUCLEOTIDE SEQUENCE [LARGE SCALE GENOMIC DNA]</scope>
    <source>
        <strain evidence="2">ATCC BAA-797 / 42BKT</strain>
    </source>
</reference>
<evidence type="ECO:0000313" key="2">
    <source>
        <dbReference type="Proteomes" id="UP000034444"/>
    </source>
</evidence>
<reference evidence="2" key="2">
    <citation type="journal article" date="2017" name="Stand. Genomic Sci.">
        <title>Complete genome sequence of the sulfur-oxidizing chemolithoautotrophic Sulfurovum lithotrophicum 42BKTT.</title>
        <authorList>
            <person name="Jeon W."/>
            <person name="Priscilla L."/>
            <person name="Park G."/>
            <person name="Lee H."/>
            <person name="Lee N."/>
            <person name="Lee D."/>
            <person name="Kwon H."/>
            <person name="Ahn I."/>
            <person name="Lee C."/>
            <person name="Lee H."/>
            <person name="Ahn J."/>
        </authorList>
    </citation>
    <scope>NUCLEOTIDE SEQUENCE [LARGE SCALE GENOMIC DNA]</scope>
    <source>
        <strain evidence="2">ATCC BAA-797 / 42BKT</strain>
    </source>
</reference>
<accession>A0A7U4RQK0</accession>
<dbReference type="RefSeq" id="WP_046550905.1">
    <property type="nucleotide sequence ID" value="NZ_CP011308.1"/>
</dbReference>